<reference evidence="1 2" key="1">
    <citation type="submission" date="2009-01" db="EMBL/GenBank/DDBJ databases">
        <title>Complete sequence of Clostridium cellulolyticum H10.</title>
        <authorList>
            <consortium name="US DOE Joint Genome Institute"/>
            <person name="Lucas S."/>
            <person name="Copeland A."/>
            <person name="Lapidus A."/>
            <person name="Glavina del Rio T."/>
            <person name="Dalin E."/>
            <person name="Tice H."/>
            <person name="Bruce D."/>
            <person name="Goodwin L."/>
            <person name="Pitluck S."/>
            <person name="Chertkov O."/>
            <person name="Saunders E."/>
            <person name="Brettin T."/>
            <person name="Detter J.C."/>
            <person name="Han C."/>
            <person name="Larimer F."/>
            <person name="Land M."/>
            <person name="Hauser L."/>
            <person name="Kyrpides N."/>
            <person name="Ivanova N."/>
            <person name="Zhou J."/>
            <person name="Richardson P."/>
        </authorList>
    </citation>
    <scope>NUCLEOTIDE SEQUENCE [LARGE SCALE GENOMIC DNA]</scope>
    <source>
        <strain evidence="2">ATCC 35319 / DSM 5812 / JCM 6584 / H10</strain>
    </source>
</reference>
<keyword evidence="2" id="KW-1185">Reference proteome</keyword>
<sequence>MENKNIYIRSLEASDIYSNIYRSQDLQEKYVGMLPFSLLSQKLISEGMVIQEKKNGKKYITDDIINVSFDKKVKCADEIIKDTNNKIIELMDKAMPQDEFEKLNSLMISEGVDIANKYKVKDFFKKKKIKKTQKKSYNTMAYIISLTEFVSFIKEDMVEHPESWNEIKNIEVSDNNKNIRTILYEDGFTLTKTIKKRGQERKTVNTTYCVLGRSSSKSRTGNVLFIKQSLKKPILDWMRMKLPINKDSKIDFPALLSYEFLVGSSAERFITIPTKSMLIVSDVKSVFTTKCNVTKKDSTTGHLYSEVEENWEIESSLFDGECLLDAESDYFKENESMLLLRQHMFKSAGFATYIQKYLIEYHKKNIKGIEYEDWQILDMFQNRVFAKDIKIIFCPTSLKALKFSKLIGSDEDMYKYWQQKVQGEECIFAVVKHEKESKRGYDKDGNILQQMSYQMIGSIDLSPDNIQSLLEIEKGYISDLKNNTESYIKYLQSEANVMNYNNMMIDLYKHNNLVEKTGMFKDYRTDEISRYGKYVKSAKLRQKGDYCILLGNPLCLLKHAVGDLPVVDGIIDESYKDVLEDNEIYTTLFLEHGKEYCMFRNPHNSPSNINVGILKTDVQLLKDYFKLSKNIVVCNAIKYPIQAILNSCDYDSDSAVIFDFGTLQSEIKAKVIGKYFPVEKDDKSIGMEKTTYPINNTGMSHIDTKLSQSQRLIGEVTNVGALILSNIYNC</sequence>
<dbReference type="STRING" id="394503.Ccel_2962"/>
<gene>
    <name evidence="1" type="ordered locus">Ccel_2962</name>
</gene>
<dbReference type="Proteomes" id="UP000001349">
    <property type="component" value="Chromosome"/>
</dbReference>
<dbReference type="RefSeq" id="WP_015926320.1">
    <property type="nucleotide sequence ID" value="NC_011898.1"/>
</dbReference>
<dbReference type="AlphaFoldDB" id="B8I8S4"/>
<protein>
    <submittedName>
        <fullName evidence="1">Phage related protein</fullName>
    </submittedName>
</protein>
<dbReference type="eggNOG" id="ENOG502ZA2D">
    <property type="taxonomic scope" value="Bacteria"/>
</dbReference>
<accession>B8I8S4</accession>
<dbReference type="OrthoDB" id="2485429at2"/>
<dbReference type="EMBL" id="CP001348">
    <property type="protein sequence ID" value="ACL77256.1"/>
    <property type="molecule type" value="Genomic_DNA"/>
</dbReference>
<dbReference type="HOGENOM" id="CLU_011113_0_0_9"/>
<name>B8I8S4_RUMCH</name>
<organism evidence="1 2">
    <name type="scientific">Ruminiclostridium cellulolyticum (strain ATCC 35319 / DSM 5812 / JCM 6584 / H10)</name>
    <name type="common">Clostridium cellulolyticum</name>
    <dbReference type="NCBI Taxonomy" id="394503"/>
    <lineage>
        <taxon>Bacteria</taxon>
        <taxon>Bacillati</taxon>
        <taxon>Bacillota</taxon>
        <taxon>Clostridia</taxon>
        <taxon>Eubacteriales</taxon>
        <taxon>Oscillospiraceae</taxon>
        <taxon>Ruminiclostridium</taxon>
    </lineage>
</organism>
<proteinExistence type="predicted"/>
<dbReference type="KEGG" id="cce:Ccel_2962"/>
<evidence type="ECO:0000313" key="2">
    <source>
        <dbReference type="Proteomes" id="UP000001349"/>
    </source>
</evidence>
<evidence type="ECO:0000313" key="1">
    <source>
        <dbReference type="EMBL" id="ACL77256.1"/>
    </source>
</evidence>